<dbReference type="EMBL" id="MU275950">
    <property type="protein sequence ID" value="KAI0045499.1"/>
    <property type="molecule type" value="Genomic_DNA"/>
</dbReference>
<keyword evidence="2" id="KW-1185">Reference proteome</keyword>
<gene>
    <name evidence="1" type="ORF">FA95DRAFT_1561077</name>
</gene>
<protein>
    <submittedName>
        <fullName evidence="1">Uncharacterized protein</fullName>
    </submittedName>
</protein>
<evidence type="ECO:0000313" key="2">
    <source>
        <dbReference type="Proteomes" id="UP000814033"/>
    </source>
</evidence>
<dbReference type="Proteomes" id="UP000814033">
    <property type="component" value="Unassembled WGS sequence"/>
</dbReference>
<organism evidence="1 2">
    <name type="scientific">Auriscalpium vulgare</name>
    <dbReference type="NCBI Taxonomy" id="40419"/>
    <lineage>
        <taxon>Eukaryota</taxon>
        <taxon>Fungi</taxon>
        <taxon>Dikarya</taxon>
        <taxon>Basidiomycota</taxon>
        <taxon>Agaricomycotina</taxon>
        <taxon>Agaricomycetes</taxon>
        <taxon>Russulales</taxon>
        <taxon>Auriscalpiaceae</taxon>
        <taxon>Auriscalpium</taxon>
    </lineage>
</organism>
<sequence length="321" mass="34105">MTPITPFLPLDVQRLYFLFVAVRGPTLVFFLVACAAYRLTRRGLRLTVPLLGPSRSLARMCFSVGLTPAVIAVNRWTSKDGRAGGLDAQSALLVLIALGSMHFAGVVDGVLDSLRALMAENQRAAASRRLAADYQDLVLECTLVLAYLELLPPGYRVPGVQRSSKTEARAVPNPQPPTLHRGPRTHLAFVYGAPVVLWALAWHQRSAFTLGLCASYLFTMLALLPCVRHGDVVPTSRTWTPSTVWATGVCTASALVWADAMLNAPDSLPGLAVAIKACEVVGAMVVGGVVSQVAELGGPCDACASEAAQRRVVPPSAPISP</sequence>
<accession>A0ACB8RMU0</accession>
<evidence type="ECO:0000313" key="1">
    <source>
        <dbReference type="EMBL" id="KAI0045499.1"/>
    </source>
</evidence>
<reference evidence="1" key="2">
    <citation type="journal article" date="2022" name="New Phytol.">
        <title>Evolutionary transition to the ectomycorrhizal habit in the genomes of a hyperdiverse lineage of mushroom-forming fungi.</title>
        <authorList>
            <person name="Looney B."/>
            <person name="Miyauchi S."/>
            <person name="Morin E."/>
            <person name="Drula E."/>
            <person name="Courty P.E."/>
            <person name="Kohler A."/>
            <person name="Kuo A."/>
            <person name="LaButti K."/>
            <person name="Pangilinan J."/>
            <person name="Lipzen A."/>
            <person name="Riley R."/>
            <person name="Andreopoulos W."/>
            <person name="He G."/>
            <person name="Johnson J."/>
            <person name="Nolan M."/>
            <person name="Tritt A."/>
            <person name="Barry K.W."/>
            <person name="Grigoriev I.V."/>
            <person name="Nagy L.G."/>
            <person name="Hibbett D."/>
            <person name="Henrissat B."/>
            <person name="Matheny P.B."/>
            <person name="Labbe J."/>
            <person name="Martin F.M."/>
        </authorList>
    </citation>
    <scope>NUCLEOTIDE SEQUENCE</scope>
    <source>
        <strain evidence="1">FP105234-sp</strain>
    </source>
</reference>
<proteinExistence type="predicted"/>
<name>A0ACB8RMU0_9AGAM</name>
<comment type="caution">
    <text evidence="1">The sequence shown here is derived from an EMBL/GenBank/DDBJ whole genome shotgun (WGS) entry which is preliminary data.</text>
</comment>
<reference evidence="1" key="1">
    <citation type="submission" date="2021-02" db="EMBL/GenBank/DDBJ databases">
        <authorList>
            <consortium name="DOE Joint Genome Institute"/>
            <person name="Ahrendt S."/>
            <person name="Looney B.P."/>
            <person name="Miyauchi S."/>
            <person name="Morin E."/>
            <person name="Drula E."/>
            <person name="Courty P.E."/>
            <person name="Chicoki N."/>
            <person name="Fauchery L."/>
            <person name="Kohler A."/>
            <person name="Kuo A."/>
            <person name="Labutti K."/>
            <person name="Pangilinan J."/>
            <person name="Lipzen A."/>
            <person name="Riley R."/>
            <person name="Andreopoulos W."/>
            <person name="He G."/>
            <person name="Johnson J."/>
            <person name="Barry K.W."/>
            <person name="Grigoriev I.V."/>
            <person name="Nagy L."/>
            <person name="Hibbett D."/>
            <person name="Henrissat B."/>
            <person name="Matheny P.B."/>
            <person name="Labbe J."/>
            <person name="Martin F."/>
        </authorList>
    </citation>
    <scope>NUCLEOTIDE SEQUENCE</scope>
    <source>
        <strain evidence="1">FP105234-sp</strain>
    </source>
</reference>